<proteinExistence type="predicted"/>
<keyword evidence="3" id="KW-1185">Reference proteome</keyword>
<feature type="compositionally biased region" description="Low complexity" evidence="1">
    <location>
        <begin position="1"/>
        <end position="10"/>
    </location>
</feature>
<feature type="region of interest" description="Disordered" evidence="1">
    <location>
        <begin position="1"/>
        <end position="64"/>
    </location>
</feature>
<name>A0ABZ1LZQ8_9ACTN</name>
<dbReference type="RefSeq" id="WP_406132434.1">
    <property type="nucleotide sequence ID" value="NZ_CP108200.1"/>
</dbReference>
<gene>
    <name evidence="2" type="ORF">OHB34_15495</name>
</gene>
<sequence length="64" mass="6378">MDALARAAAAGLPGSPELREDLPAPLPSAPDPAHAPELGRRLVAPAGALVRPDPPRRGPAATTG</sequence>
<dbReference type="Proteomes" id="UP001622731">
    <property type="component" value="Chromosome"/>
</dbReference>
<dbReference type="EMBL" id="CP108200">
    <property type="protein sequence ID" value="WTR95433.1"/>
    <property type="molecule type" value="Genomic_DNA"/>
</dbReference>
<evidence type="ECO:0000313" key="3">
    <source>
        <dbReference type="Proteomes" id="UP001622731"/>
    </source>
</evidence>
<reference evidence="2 3" key="1">
    <citation type="submission" date="2022-10" db="EMBL/GenBank/DDBJ databases">
        <title>The complete genomes of actinobacterial strains from the NBC collection.</title>
        <authorList>
            <person name="Joergensen T.S."/>
            <person name="Alvarez Arevalo M."/>
            <person name="Sterndorff E.B."/>
            <person name="Faurdal D."/>
            <person name="Vuksanovic O."/>
            <person name="Mourched A.-S."/>
            <person name="Charusanti P."/>
            <person name="Shaw S."/>
            <person name="Blin K."/>
            <person name="Weber T."/>
        </authorList>
    </citation>
    <scope>NUCLEOTIDE SEQUENCE [LARGE SCALE GENOMIC DNA]</scope>
    <source>
        <strain evidence="2 3">NBC_00116</strain>
    </source>
</reference>
<organism evidence="2 3">
    <name type="scientific">Streptomyces anthocyanicus</name>
    <dbReference type="NCBI Taxonomy" id="68174"/>
    <lineage>
        <taxon>Bacteria</taxon>
        <taxon>Bacillati</taxon>
        <taxon>Actinomycetota</taxon>
        <taxon>Actinomycetes</taxon>
        <taxon>Kitasatosporales</taxon>
        <taxon>Streptomycetaceae</taxon>
        <taxon>Streptomyces</taxon>
        <taxon>Streptomyces violaceoruber group</taxon>
    </lineage>
</organism>
<accession>A0ABZ1LZQ8</accession>
<protein>
    <submittedName>
        <fullName evidence="2">Uncharacterized protein</fullName>
    </submittedName>
</protein>
<evidence type="ECO:0000313" key="2">
    <source>
        <dbReference type="EMBL" id="WTR95433.1"/>
    </source>
</evidence>
<evidence type="ECO:0000256" key="1">
    <source>
        <dbReference type="SAM" id="MobiDB-lite"/>
    </source>
</evidence>